<dbReference type="InterPro" id="IPR041431">
    <property type="entry name" value="Mvd1_C"/>
</dbReference>
<dbReference type="SUPFAM" id="SSF55060">
    <property type="entry name" value="GHMP Kinase, C-terminal domain"/>
    <property type="match status" value="1"/>
</dbReference>
<dbReference type="GO" id="GO:0005524">
    <property type="term" value="F:ATP binding"/>
    <property type="evidence" value="ECO:0007669"/>
    <property type="project" value="UniProtKB-KW"/>
</dbReference>
<gene>
    <name evidence="10" type="primary">mvaD</name>
    <name evidence="10" type="ORF">FH969_12505</name>
</gene>
<comment type="similarity">
    <text evidence="1">Belongs to the diphosphomevalonate decarboxylase family.</text>
</comment>
<protein>
    <recommendedName>
        <fullName evidence="2">diphosphomevalonate decarboxylase</fullName>
        <ecNumber evidence="2">4.1.1.33</ecNumber>
    </recommendedName>
</protein>
<dbReference type="Proteomes" id="UP000313849">
    <property type="component" value="Unassembled WGS sequence"/>
</dbReference>
<evidence type="ECO:0000256" key="2">
    <source>
        <dbReference type="ARBA" id="ARBA00012296"/>
    </source>
</evidence>
<dbReference type="FunFam" id="3.30.230.10:FF:000072">
    <property type="entry name" value="Diphosphomevalonate decarboxylase"/>
    <property type="match status" value="1"/>
</dbReference>
<reference evidence="10 11" key="1">
    <citation type="submission" date="2019-06" db="EMBL/GenBank/DDBJ databases">
        <title>Draft genome sequence of Miniimonas arenae KCTC 19750T isolated from sea sand.</title>
        <authorList>
            <person name="Park S.-J."/>
        </authorList>
    </citation>
    <scope>NUCLEOTIDE SEQUENCE [LARGE SCALE GENOMIC DNA]</scope>
    <source>
        <strain evidence="10 11">KCTC 19750</strain>
    </source>
</reference>
<feature type="domain" description="Mvd1 C-terminal" evidence="8">
    <location>
        <begin position="192"/>
        <end position="316"/>
    </location>
</feature>
<feature type="domain" description="Diphosphomevalonate decarboxylase-like N-terminal" evidence="9">
    <location>
        <begin position="12"/>
        <end position="165"/>
    </location>
</feature>
<dbReference type="InterPro" id="IPR036554">
    <property type="entry name" value="GHMP_kinase_C_sf"/>
</dbReference>
<dbReference type="NCBIfam" id="TIGR01240">
    <property type="entry name" value="mevDPdecarb"/>
    <property type="match status" value="1"/>
</dbReference>
<evidence type="ECO:0000256" key="1">
    <source>
        <dbReference type="ARBA" id="ARBA00008831"/>
    </source>
</evidence>
<dbReference type="PANTHER" id="PTHR10977">
    <property type="entry name" value="DIPHOSPHOMEVALONATE DECARBOXYLASE"/>
    <property type="match status" value="1"/>
</dbReference>
<keyword evidence="7 10" id="KW-0456">Lyase</keyword>
<sequence length="360" mass="36075">MSAEPGGVTAVAHANIALVKYWGKRDSTLILPATSSVSLTLDAFRTTTHVELLDAPAGRDEVVLDGEPLAGAALTKVLAFLHLVRSQASRTATAQAARVTSTNEVPTGAGLASSASAFAALAGAAATAYGLELGRRDLSRLARRGSGSASRSVYGGFVVWHAGDLADPAAGDLTSYAEPLPTAPELDVAMAVAVLDAGPKKIGSREAMAATVATSPYFPAWTEHTEADAAEAADAIAAGDLPRLGEIAEASAMRMHATMLAARPAVRYLAASSLAVLDAVADLRAAGVGAWATMDAGPNVKVLCEGADLDVVAAGLRGIVLPGGGAPHVLLARPGPGLRIEASAALPAGVLASGAAEEPA</sequence>
<evidence type="ECO:0000259" key="9">
    <source>
        <dbReference type="Pfam" id="PF22700"/>
    </source>
</evidence>
<keyword evidence="3" id="KW-0444">Lipid biosynthesis</keyword>
<dbReference type="Pfam" id="PF18376">
    <property type="entry name" value="MDD_C"/>
    <property type="match status" value="1"/>
</dbReference>
<dbReference type="Pfam" id="PF22700">
    <property type="entry name" value="MVD-like_N"/>
    <property type="match status" value="1"/>
</dbReference>
<dbReference type="EMBL" id="VENP01000057">
    <property type="protein sequence ID" value="TNU73213.1"/>
    <property type="molecule type" value="Genomic_DNA"/>
</dbReference>
<dbReference type="InterPro" id="IPR014721">
    <property type="entry name" value="Ribsml_uS5_D2-typ_fold_subgr"/>
</dbReference>
<dbReference type="EC" id="4.1.1.33" evidence="2"/>
<evidence type="ECO:0000313" key="10">
    <source>
        <dbReference type="EMBL" id="TNU73213.1"/>
    </source>
</evidence>
<evidence type="ECO:0000259" key="8">
    <source>
        <dbReference type="Pfam" id="PF18376"/>
    </source>
</evidence>
<dbReference type="RefSeq" id="WP_139987448.1">
    <property type="nucleotide sequence ID" value="NZ_DAMDJA010000057.1"/>
</dbReference>
<dbReference type="InterPro" id="IPR029765">
    <property type="entry name" value="Mev_diP_decarb"/>
</dbReference>
<dbReference type="InterPro" id="IPR020568">
    <property type="entry name" value="Ribosomal_Su5_D2-typ_SF"/>
</dbReference>
<evidence type="ECO:0000256" key="7">
    <source>
        <dbReference type="ARBA" id="ARBA00023239"/>
    </source>
</evidence>
<dbReference type="PANTHER" id="PTHR10977:SF3">
    <property type="entry name" value="DIPHOSPHOMEVALONATE DECARBOXYLASE"/>
    <property type="match status" value="1"/>
</dbReference>
<keyword evidence="5" id="KW-0067">ATP-binding</keyword>
<evidence type="ECO:0000256" key="6">
    <source>
        <dbReference type="ARBA" id="ARBA00023098"/>
    </source>
</evidence>
<keyword evidence="11" id="KW-1185">Reference proteome</keyword>
<dbReference type="Gene3D" id="3.30.230.10">
    <property type="match status" value="1"/>
</dbReference>
<evidence type="ECO:0000256" key="3">
    <source>
        <dbReference type="ARBA" id="ARBA00022516"/>
    </source>
</evidence>
<dbReference type="GO" id="GO:0004163">
    <property type="term" value="F:diphosphomevalonate decarboxylase activity"/>
    <property type="evidence" value="ECO:0007669"/>
    <property type="project" value="UniProtKB-EC"/>
</dbReference>
<dbReference type="Gene3D" id="3.30.70.890">
    <property type="entry name" value="GHMP kinase, C-terminal domain"/>
    <property type="match status" value="1"/>
</dbReference>
<dbReference type="PIRSF" id="PIRSF015950">
    <property type="entry name" value="Mev_P_decrbx"/>
    <property type="match status" value="1"/>
</dbReference>
<evidence type="ECO:0000256" key="4">
    <source>
        <dbReference type="ARBA" id="ARBA00022741"/>
    </source>
</evidence>
<keyword evidence="6" id="KW-0443">Lipid metabolism</keyword>
<proteinExistence type="inferred from homology"/>
<comment type="caution">
    <text evidence="10">The sequence shown here is derived from an EMBL/GenBank/DDBJ whole genome shotgun (WGS) entry which is preliminary data.</text>
</comment>
<dbReference type="GO" id="GO:0005829">
    <property type="term" value="C:cytosol"/>
    <property type="evidence" value="ECO:0007669"/>
    <property type="project" value="InterPro"/>
</dbReference>
<dbReference type="GO" id="GO:0019287">
    <property type="term" value="P:isopentenyl diphosphate biosynthetic process, mevalonate pathway"/>
    <property type="evidence" value="ECO:0007669"/>
    <property type="project" value="InterPro"/>
</dbReference>
<accession>A0A5C5B8A5</accession>
<dbReference type="InterPro" id="IPR053859">
    <property type="entry name" value="MVD-like_N"/>
</dbReference>
<organism evidence="10 11">
    <name type="scientific">Miniimonas arenae</name>
    <dbReference type="NCBI Taxonomy" id="676201"/>
    <lineage>
        <taxon>Bacteria</taxon>
        <taxon>Bacillati</taxon>
        <taxon>Actinomycetota</taxon>
        <taxon>Actinomycetes</taxon>
        <taxon>Micrococcales</taxon>
        <taxon>Beutenbergiaceae</taxon>
        <taxon>Miniimonas</taxon>
    </lineage>
</organism>
<name>A0A5C5B8A5_9MICO</name>
<dbReference type="InterPro" id="IPR005935">
    <property type="entry name" value="Mev_decarb"/>
</dbReference>
<dbReference type="OrthoDB" id="5498344at2"/>
<keyword evidence="4" id="KW-0547">Nucleotide-binding</keyword>
<dbReference type="SUPFAM" id="SSF54211">
    <property type="entry name" value="Ribosomal protein S5 domain 2-like"/>
    <property type="match status" value="1"/>
</dbReference>
<dbReference type="AlphaFoldDB" id="A0A5C5B8A5"/>
<evidence type="ECO:0000256" key="5">
    <source>
        <dbReference type="ARBA" id="ARBA00022840"/>
    </source>
</evidence>
<evidence type="ECO:0000313" key="11">
    <source>
        <dbReference type="Proteomes" id="UP000313849"/>
    </source>
</evidence>